<dbReference type="GO" id="GO:0003677">
    <property type="term" value="F:DNA binding"/>
    <property type="evidence" value="ECO:0007669"/>
    <property type="project" value="UniProtKB-KW"/>
</dbReference>
<dbReference type="eggNOG" id="COG1802">
    <property type="taxonomic scope" value="Bacteria"/>
</dbReference>
<keyword evidence="6" id="KW-1185">Reference proteome</keyword>
<dbReference type="OrthoDB" id="8680240at2"/>
<dbReference type="SMART" id="SM00895">
    <property type="entry name" value="FCD"/>
    <property type="match status" value="1"/>
</dbReference>
<dbReference type="Pfam" id="PF07729">
    <property type="entry name" value="FCD"/>
    <property type="match status" value="1"/>
</dbReference>
<dbReference type="InterPro" id="IPR008920">
    <property type="entry name" value="TF_FadR/GntR_C"/>
</dbReference>
<dbReference type="STRING" id="396014.BF93_05855"/>
<dbReference type="AlphaFoldDB" id="Z9JXN9"/>
<dbReference type="InterPro" id="IPR000524">
    <property type="entry name" value="Tscrpt_reg_HTH_GntR"/>
</dbReference>
<dbReference type="Gene3D" id="1.10.10.10">
    <property type="entry name" value="Winged helix-like DNA-binding domain superfamily/Winged helix DNA-binding domain"/>
    <property type="match status" value="1"/>
</dbReference>
<gene>
    <name evidence="5" type="ORF">BF93_05855</name>
</gene>
<accession>Z9JXN9</accession>
<name>Z9JXN9_9MICO</name>
<dbReference type="EMBL" id="JDYK01000002">
    <property type="protein sequence ID" value="EWS82561.1"/>
    <property type="molecule type" value="Genomic_DNA"/>
</dbReference>
<dbReference type="CDD" id="cd07377">
    <property type="entry name" value="WHTH_GntR"/>
    <property type="match status" value="1"/>
</dbReference>
<dbReference type="PRINTS" id="PR00035">
    <property type="entry name" value="HTHGNTR"/>
</dbReference>
<dbReference type="SUPFAM" id="SSF46785">
    <property type="entry name" value="Winged helix' DNA-binding domain"/>
    <property type="match status" value="1"/>
</dbReference>
<evidence type="ECO:0000256" key="1">
    <source>
        <dbReference type="ARBA" id="ARBA00023015"/>
    </source>
</evidence>
<dbReference type="Gene3D" id="1.20.120.530">
    <property type="entry name" value="GntR ligand-binding domain-like"/>
    <property type="match status" value="1"/>
</dbReference>
<evidence type="ECO:0000313" key="5">
    <source>
        <dbReference type="EMBL" id="EWS82561.1"/>
    </source>
</evidence>
<evidence type="ECO:0000313" key="6">
    <source>
        <dbReference type="Proteomes" id="UP000023067"/>
    </source>
</evidence>
<evidence type="ECO:0000259" key="4">
    <source>
        <dbReference type="PROSITE" id="PS50949"/>
    </source>
</evidence>
<dbReference type="PANTHER" id="PTHR43537:SF45">
    <property type="entry name" value="GNTR FAMILY REGULATORY PROTEIN"/>
    <property type="match status" value="1"/>
</dbReference>
<proteinExistence type="predicted"/>
<keyword evidence="2" id="KW-0238">DNA-binding</keyword>
<dbReference type="Pfam" id="PF00392">
    <property type="entry name" value="GntR"/>
    <property type="match status" value="1"/>
</dbReference>
<keyword evidence="3" id="KW-0804">Transcription</keyword>
<dbReference type="GO" id="GO:0003700">
    <property type="term" value="F:DNA-binding transcription factor activity"/>
    <property type="evidence" value="ECO:0007669"/>
    <property type="project" value="InterPro"/>
</dbReference>
<dbReference type="HOGENOM" id="CLU_017584_5_5_11"/>
<protein>
    <submittedName>
        <fullName evidence="5">Transcriptional regulator</fullName>
    </submittedName>
</protein>
<evidence type="ECO:0000256" key="2">
    <source>
        <dbReference type="ARBA" id="ARBA00023125"/>
    </source>
</evidence>
<feature type="domain" description="HTH gntR-type" evidence="4">
    <location>
        <begin position="8"/>
        <end position="75"/>
    </location>
</feature>
<dbReference type="PATRIC" id="fig|396014.3.peg.171"/>
<dbReference type="SUPFAM" id="SSF48008">
    <property type="entry name" value="GntR ligand-binding domain-like"/>
    <property type="match status" value="1"/>
</dbReference>
<organism evidence="5 6">
    <name type="scientific">Brachybacterium phenoliresistens</name>
    <dbReference type="NCBI Taxonomy" id="396014"/>
    <lineage>
        <taxon>Bacteria</taxon>
        <taxon>Bacillati</taxon>
        <taxon>Actinomycetota</taxon>
        <taxon>Actinomycetes</taxon>
        <taxon>Micrococcales</taxon>
        <taxon>Dermabacteraceae</taxon>
        <taxon>Brachybacterium</taxon>
    </lineage>
</organism>
<dbReference type="SMART" id="SM00345">
    <property type="entry name" value="HTH_GNTR"/>
    <property type="match status" value="1"/>
</dbReference>
<comment type="caution">
    <text evidence="5">The sequence shown here is derived from an EMBL/GenBank/DDBJ whole genome shotgun (WGS) entry which is preliminary data.</text>
</comment>
<sequence>MGNTADSAPEADRVIARLRDDILDGVREPGSRLVERELAEELGTSRVPVRDALKALAAEGLVTLRPRTWAVVREFTAGDESDFGEVREALEALAFRLAAQRRTEEGLALLRGDVDAELAAARAGDGVRARRAAADFHERVIELSGNAMLIEIGQLTGSRMRWFMSQHDDLDAMARQHEGLWEAIAQQDLAQLELRVAEHLRSSVEHLRAHAAAERGEPGA</sequence>
<dbReference type="PANTHER" id="PTHR43537">
    <property type="entry name" value="TRANSCRIPTIONAL REGULATOR, GNTR FAMILY"/>
    <property type="match status" value="1"/>
</dbReference>
<dbReference type="RefSeq" id="WP_038370050.1">
    <property type="nucleotide sequence ID" value="NZ_KK069988.1"/>
</dbReference>
<evidence type="ECO:0000256" key="3">
    <source>
        <dbReference type="ARBA" id="ARBA00023163"/>
    </source>
</evidence>
<dbReference type="InterPro" id="IPR036390">
    <property type="entry name" value="WH_DNA-bd_sf"/>
</dbReference>
<keyword evidence="1" id="KW-0805">Transcription regulation</keyword>
<reference evidence="5 6" key="1">
    <citation type="submission" date="2014-02" db="EMBL/GenBank/DDBJ databases">
        <title>Genome sequence of Brachybacterium phenoliresistens strain W13A50.</title>
        <authorList>
            <person name="Wang X."/>
        </authorList>
    </citation>
    <scope>NUCLEOTIDE SEQUENCE [LARGE SCALE GENOMIC DNA]</scope>
    <source>
        <strain evidence="5 6">W13A50</strain>
    </source>
</reference>
<dbReference type="InterPro" id="IPR036388">
    <property type="entry name" value="WH-like_DNA-bd_sf"/>
</dbReference>
<dbReference type="PROSITE" id="PS50949">
    <property type="entry name" value="HTH_GNTR"/>
    <property type="match status" value="1"/>
</dbReference>
<dbReference type="InterPro" id="IPR011711">
    <property type="entry name" value="GntR_C"/>
</dbReference>
<dbReference type="Proteomes" id="UP000023067">
    <property type="component" value="Unassembled WGS sequence"/>
</dbReference>